<keyword evidence="7" id="KW-0354">Hemolysis</keyword>
<dbReference type="AlphaFoldDB" id="A0A502BW94"/>
<dbReference type="PANTHER" id="PTHR30026:SF20">
    <property type="entry name" value="OUTER MEMBRANE PROTEIN TOLC"/>
    <property type="match status" value="1"/>
</dbReference>
<dbReference type="SUPFAM" id="SSF56954">
    <property type="entry name" value="Outer membrane efflux proteins (OEP)"/>
    <property type="match status" value="1"/>
</dbReference>
<proteinExistence type="inferred from homology"/>
<dbReference type="InterPro" id="IPR003423">
    <property type="entry name" value="OMP_efflux"/>
</dbReference>
<evidence type="ECO:0000256" key="4">
    <source>
        <dbReference type="ARBA" id="ARBA00022692"/>
    </source>
</evidence>
<comment type="function">
    <text evidence="7">CyaE is necessary for transport of calmodulin-sensitive adenylate cyclase-hemolysin (cyclolysin).</text>
</comment>
<dbReference type="GO" id="GO:0015288">
    <property type="term" value="F:porin activity"/>
    <property type="evidence" value="ECO:0007669"/>
    <property type="project" value="TreeGrafter"/>
</dbReference>
<keyword evidence="3" id="KW-1134">Transmembrane beta strand</keyword>
<evidence type="ECO:0000313" key="9">
    <source>
        <dbReference type="Proteomes" id="UP000319486"/>
    </source>
</evidence>
<reference evidence="8 9" key="1">
    <citation type="journal article" date="2019" name="Environ. Microbiol.">
        <title>Species interactions and distinct microbial communities in high Arctic permafrost affected cryosols are associated with the CH4 and CO2 gas fluxes.</title>
        <authorList>
            <person name="Altshuler I."/>
            <person name="Hamel J."/>
            <person name="Turney S."/>
            <person name="Magnuson E."/>
            <person name="Levesque R."/>
            <person name="Greer C."/>
            <person name="Whyte L.G."/>
        </authorList>
    </citation>
    <scope>NUCLEOTIDE SEQUENCE [LARGE SCALE GENOMIC DNA]</scope>
    <source>
        <strain evidence="8 9">S13Y</strain>
    </source>
</reference>
<dbReference type="GO" id="GO:0031640">
    <property type="term" value="P:killing of cells of another organism"/>
    <property type="evidence" value="ECO:0007669"/>
    <property type="project" value="UniProtKB-KW"/>
</dbReference>
<dbReference type="PIRSF" id="PIRSF001892">
    <property type="entry name" value="CyaE"/>
    <property type="match status" value="1"/>
</dbReference>
<keyword evidence="9" id="KW-1185">Reference proteome</keyword>
<dbReference type="InterPro" id="IPR028351">
    <property type="entry name" value="CyaE"/>
</dbReference>
<evidence type="ECO:0000256" key="1">
    <source>
        <dbReference type="ARBA" id="ARBA00007613"/>
    </source>
</evidence>
<dbReference type="GO" id="GO:0015562">
    <property type="term" value="F:efflux transmembrane transporter activity"/>
    <property type="evidence" value="ECO:0007669"/>
    <property type="project" value="InterPro"/>
</dbReference>
<gene>
    <name evidence="8" type="ORF">EAH88_18595</name>
</gene>
<accession>A0A502BW94</accession>
<organism evidence="8 9">
    <name type="scientific">Rhodanobacter glycinis</name>
    <dbReference type="NCBI Taxonomy" id="582702"/>
    <lineage>
        <taxon>Bacteria</taxon>
        <taxon>Pseudomonadati</taxon>
        <taxon>Pseudomonadota</taxon>
        <taxon>Gammaproteobacteria</taxon>
        <taxon>Lysobacterales</taxon>
        <taxon>Rhodanobacteraceae</taxon>
        <taxon>Rhodanobacter</taxon>
    </lineage>
</organism>
<keyword evidence="4" id="KW-0812">Transmembrane</keyword>
<dbReference type="GO" id="GO:0009279">
    <property type="term" value="C:cell outer membrane"/>
    <property type="evidence" value="ECO:0007669"/>
    <property type="project" value="UniProtKB-SubCell"/>
</dbReference>
<keyword evidence="7" id="KW-0204">Cytolysis</keyword>
<dbReference type="Gene3D" id="1.20.1600.10">
    <property type="entry name" value="Outer membrane efflux proteins (OEP)"/>
    <property type="match status" value="1"/>
</dbReference>
<comment type="subcellular location">
    <subcellularLocation>
        <location evidence="7">Cell outer membrane</location>
        <topology evidence="7">Peripheral membrane protein</topology>
    </subcellularLocation>
</comment>
<evidence type="ECO:0000256" key="6">
    <source>
        <dbReference type="ARBA" id="ARBA00023237"/>
    </source>
</evidence>
<dbReference type="Pfam" id="PF02321">
    <property type="entry name" value="OEP"/>
    <property type="match status" value="2"/>
</dbReference>
<sequence length="488" mass="52440">MRTRAFMSVRELFLGMGWVGMGVVLLGSNPARAVDPFHTQRAIPANPSSPILRSHVSCTFGDPGNPLTLQEAIERALCANPDTRNAWAIIEERAAGVGVSKAAYLPTLSATGEWVHDDSITDVRDHSALSSNYSTMVHSGSLTLGWVLYDFGGRRATQANAKALLIAAQANEDAVLQQVFSDTAKGYYAAQAAREQLNADDAVVANAQNSLNAAQERVKHGAAPSTEIYQAQTAYAQALLTQTRDHGQALAAQGNLANAIALSPDTPLTLDALNESVHPDATFTSTVAELMAQAERAHPAMLAAEKELQAAQAGVTQARAQGRPTIKLVGQYSQNNEPVQLGLGQPHYPATGHDGYIGVQVNVPIFSGFATTYQVRQAQAQVDQQSVALDKTRQQVALQVWTSYQTLQTDTQNLAISSQLQAVATQAWESAQRRYRSGVGTILELLSTQSALAQARQQRVEAVTEWRYDRVALASALGQLGWGDVYDH</sequence>
<evidence type="ECO:0000256" key="5">
    <source>
        <dbReference type="ARBA" id="ARBA00023136"/>
    </source>
</evidence>
<evidence type="ECO:0000313" key="8">
    <source>
        <dbReference type="EMBL" id="TPG04119.1"/>
    </source>
</evidence>
<evidence type="ECO:0000256" key="7">
    <source>
        <dbReference type="PIRNR" id="PIRNR001892"/>
    </source>
</evidence>
<protein>
    <recommendedName>
        <fullName evidence="7">Protein CyaE</fullName>
    </recommendedName>
</protein>
<evidence type="ECO:0000256" key="2">
    <source>
        <dbReference type="ARBA" id="ARBA00022448"/>
    </source>
</evidence>
<comment type="caution">
    <text evidence="8">The sequence shown here is derived from an EMBL/GenBank/DDBJ whole genome shotgun (WGS) entry which is preliminary data.</text>
</comment>
<dbReference type="Proteomes" id="UP000319486">
    <property type="component" value="Unassembled WGS sequence"/>
</dbReference>
<dbReference type="PANTHER" id="PTHR30026">
    <property type="entry name" value="OUTER MEMBRANE PROTEIN TOLC"/>
    <property type="match status" value="1"/>
</dbReference>
<dbReference type="InterPro" id="IPR051906">
    <property type="entry name" value="TolC-like"/>
</dbReference>
<dbReference type="EMBL" id="RCZO01000015">
    <property type="protein sequence ID" value="TPG04119.1"/>
    <property type="molecule type" value="Genomic_DNA"/>
</dbReference>
<keyword evidence="6 7" id="KW-0998">Cell outer membrane</keyword>
<name>A0A502BW94_9GAMM</name>
<keyword evidence="2 7" id="KW-0813">Transport</keyword>
<keyword evidence="5 7" id="KW-0472">Membrane</keyword>
<dbReference type="GO" id="GO:1990281">
    <property type="term" value="C:efflux pump complex"/>
    <property type="evidence" value="ECO:0007669"/>
    <property type="project" value="TreeGrafter"/>
</dbReference>
<evidence type="ECO:0000256" key="3">
    <source>
        <dbReference type="ARBA" id="ARBA00022452"/>
    </source>
</evidence>
<comment type="similarity">
    <text evidence="1 7">Belongs to the outer membrane factor (OMF) (TC 1.B.17) family.</text>
</comment>